<dbReference type="InterPro" id="IPR053160">
    <property type="entry name" value="MFS_DHA3_Transporter"/>
</dbReference>
<dbReference type="InterPro" id="IPR011701">
    <property type="entry name" value="MFS"/>
</dbReference>
<evidence type="ECO:0000313" key="8">
    <source>
        <dbReference type="EMBL" id="MFD1536079.1"/>
    </source>
</evidence>
<evidence type="ECO:0000256" key="2">
    <source>
        <dbReference type="ARBA" id="ARBA00022692"/>
    </source>
</evidence>
<dbReference type="Proteomes" id="UP001597097">
    <property type="component" value="Unassembled WGS sequence"/>
</dbReference>
<evidence type="ECO:0000256" key="1">
    <source>
        <dbReference type="ARBA" id="ARBA00004141"/>
    </source>
</evidence>
<evidence type="ECO:0000256" key="5">
    <source>
        <dbReference type="SAM" id="MobiDB-lite"/>
    </source>
</evidence>
<evidence type="ECO:0000259" key="7">
    <source>
        <dbReference type="PROSITE" id="PS50850"/>
    </source>
</evidence>
<dbReference type="EMBL" id="JBHUCM010000005">
    <property type="protein sequence ID" value="MFD1536079.1"/>
    <property type="molecule type" value="Genomic_DNA"/>
</dbReference>
<evidence type="ECO:0000256" key="3">
    <source>
        <dbReference type="ARBA" id="ARBA00022989"/>
    </source>
</evidence>
<feature type="transmembrane region" description="Helical" evidence="6">
    <location>
        <begin position="229"/>
        <end position="247"/>
    </location>
</feature>
<feature type="transmembrane region" description="Helical" evidence="6">
    <location>
        <begin position="327"/>
        <end position="349"/>
    </location>
</feature>
<gene>
    <name evidence="8" type="ORF">ACFSJ0_03475</name>
</gene>
<comment type="caution">
    <text evidence="8">The sequence shown here is derived from an EMBL/GenBank/DDBJ whole genome shotgun (WGS) entry which is preliminary data.</text>
</comment>
<feature type="transmembrane region" description="Helical" evidence="6">
    <location>
        <begin position="71"/>
        <end position="94"/>
    </location>
</feature>
<feature type="transmembrane region" description="Helical" evidence="6">
    <location>
        <begin position="39"/>
        <end position="59"/>
    </location>
</feature>
<comment type="subcellular location">
    <subcellularLocation>
        <location evidence="1">Membrane</location>
        <topology evidence="1">Multi-pass membrane protein</topology>
    </subcellularLocation>
</comment>
<dbReference type="PANTHER" id="PTHR23530:SF1">
    <property type="entry name" value="PERMEASE, MAJOR FACILITATOR SUPERFAMILY-RELATED"/>
    <property type="match status" value="1"/>
</dbReference>
<dbReference type="Pfam" id="PF07690">
    <property type="entry name" value="MFS_1"/>
    <property type="match status" value="1"/>
</dbReference>
<feature type="transmembrane region" description="Helical" evidence="6">
    <location>
        <begin position="12"/>
        <end position="33"/>
    </location>
</feature>
<dbReference type="CDD" id="cd06174">
    <property type="entry name" value="MFS"/>
    <property type="match status" value="1"/>
</dbReference>
<feature type="domain" description="Major facilitator superfamily (MFS) profile" evidence="7">
    <location>
        <begin position="6"/>
        <end position="418"/>
    </location>
</feature>
<dbReference type="InterPro" id="IPR020846">
    <property type="entry name" value="MFS_dom"/>
</dbReference>
<feature type="transmembrane region" description="Helical" evidence="6">
    <location>
        <begin position="173"/>
        <end position="191"/>
    </location>
</feature>
<name>A0ABW4G095_9ACTN</name>
<feature type="transmembrane region" description="Helical" evidence="6">
    <location>
        <begin position="300"/>
        <end position="321"/>
    </location>
</feature>
<keyword evidence="9" id="KW-1185">Reference proteome</keyword>
<dbReference type="PANTHER" id="PTHR23530">
    <property type="entry name" value="TRANSPORT PROTEIN-RELATED"/>
    <property type="match status" value="1"/>
</dbReference>
<dbReference type="RefSeq" id="WP_219533843.1">
    <property type="nucleotide sequence ID" value="NZ_JAHKRM010000019.1"/>
</dbReference>
<keyword evidence="2 6" id="KW-0812">Transmembrane</keyword>
<protein>
    <submittedName>
        <fullName evidence="8">MFS transporter</fullName>
    </submittedName>
</protein>
<reference evidence="9" key="1">
    <citation type="journal article" date="2019" name="Int. J. Syst. Evol. Microbiol.">
        <title>The Global Catalogue of Microorganisms (GCM) 10K type strain sequencing project: providing services to taxonomists for standard genome sequencing and annotation.</title>
        <authorList>
            <consortium name="The Broad Institute Genomics Platform"/>
            <consortium name="The Broad Institute Genome Sequencing Center for Infectious Disease"/>
            <person name="Wu L."/>
            <person name="Ma J."/>
        </authorList>
    </citation>
    <scope>NUCLEOTIDE SEQUENCE [LARGE SCALE GENOMIC DNA]</scope>
    <source>
        <strain evidence="9">CGMCC 1.15399</strain>
    </source>
</reference>
<feature type="transmembrane region" description="Helical" evidence="6">
    <location>
        <begin position="140"/>
        <end position="161"/>
    </location>
</feature>
<evidence type="ECO:0000256" key="6">
    <source>
        <dbReference type="SAM" id="Phobius"/>
    </source>
</evidence>
<feature type="transmembrane region" description="Helical" evidence="6">
    <location>
        <begin position="267"/>
        <end position="288"/>
    </location>
</feature>
<accession>A0ABW4G095</accession>
<sequence>MTPRSALRRYLLVSFLTWLPIGLTMSVTVLLMTERGLSLAQVGLATMVFSMVTLGLELPTGGLADVIGRRTVLAISAAFNVVSLALMAVSTTFWMFLATWVLKAVARALSSGPATAWYVDTLHDLEGPGADLKPGLARGGAMESVALCLGALVGGFVPVVVPPGVMTPLAVPPLMGATAGLVLLVSVLFALPEPSRAHQPAGAWSLARVFRDVPVTVAGGVRLVAGAAVLRRLMLAAASSGVALAAVELLTPGRLAALAGTAELGSTGYAVVAALGFAGSAVGSATAPRVAWLTGGSVRGAVAGAVLTALAIAALAATAGVDGAPGFAATGLAYVVMFSGLSMTGLLCLEMTHKAVTAAQRTTVTSTSSLSLQAGAGLSNVMFGTLATHAGLSATWSLAAAVVLASALLFVRMPPLTEPHRLTNGGAPVKDAHVTAPSPVNRGSVPLEGDQPRTEGGAGPCRP</sequence>
<dbReference type="PROSITE" id="PS50850">
    <property type="entry name" value="MFS"/>
    <property type="match status" value="1"/>
</dbReference>
<dbReference type="InterPro" id="IPR005829">
    <property type="entry name" value="Sugar_transporter_CS"/>
</dbReference>
<evidence type="ECO:0000256" key="4">
    <source>
        <dbReference type="ARBA" id="ARBA00023136"/>
    </source>
</evidence>
<organism evidence="8 9">
    <name type="scientific">Nonomuraea guangzhouensis</name>
    <dbReference type="NCBI Taxonomy" id="1291555"/>
    <lineage>
        <taxon>Bacteria</taxon>
        <taxon>Bacillati</taxon>
        <taxon>Actinomycetota</taxon>
        <taxon>Actinomycetes</taxon>
        <taxon>Streptosporangiales</taxon>
        <taxon>Streptosporangiaceae</taxon>
        <taxon>Nonomuraea</taxon>
    </lineage>
</organism>
<evidence type="ECO:0000313" key="9">
    <source>
        <dbReference type="Proteomes" id="UP001597097"/>
    </source>
</evidence>
<keyword evidence="4 6" id="KW-0472">Membrane</keyword>
<feature type="transmembrane region" description="Helical" evidence="6">
    <location>
        <begin position="370"/>
        <end position="388"/>
    </location>
</feature>
<keyword evidence="3 6" id="KW-1133">Transmembrane helix</keyword>
<feature type="transmembrane region" description="Helical" evidence="6">
    <location>
        <begin position="394"/>
        <end position="411"/>
    </location>
</feature>
<proteinExistence type="predicted"/>
<feature type="region of interest" description="Disordered" evidence="5">
    <location>
        <begin position="421"/>
        <end position="463"/>
    </location>
</feature>
<dbReference type="PROSITE" id="PS00216">
    <property type="entry name" value="SUGAR_TRANSPORT_1"/>
    <property type="match status" value="1"/>
</dbReference>